<dbReference type="Pfam" id="PF05649">
    <property type="entry name" value="Peptidase_M13_N"/>
    <property type="match status" value="1"/>
</dbReference>
<gene>
    <name evidence="9" type="ORF">B0I36DRAFT_389280</name>
</gene>
<dbReference type="GO" id="GO:0004222">
    <property type="term" value="F:metalloendopeptidase activity"/>
    <property type="evidence" value="ECO:0007669"/>
    <property type="project" value="InterPro"/>
</dbReference>
<evidence type="ECO:0000259" key="7">
    <source>
        <dbReference type="Pfam" id="PF01431"/>
    </source>
</evidence>
<dbReference type="Gene3D" id="3.40.390.10">
    <property type="entry name" value="Collagenase (Catalytic Domain)"/>
    <property type="match status" value="1"/>
</dbReference>
<proteinExistence type="predicted"/>
<evidence type="ECO:0000256" key="3">
    <source>
        <dbReference type="ARBA" id="ARBA00022723"/>
    </source>
</evidence>
<evidence type="ECO:0000313" key="10">
    <source>
        <dbReference type="Proteomes" id="UP000756346"/>
    </source>
</evidence>
<evidence type="ECO:0000259" key="8">
    <source>
        <dbReference type="Pfam" id="PF05649"/>
    </source>
</evidence>
<dbReference type="GO" id="GO:0046872">
    <property type="term" value="F:metal ion binding"/>
    <property type="evidence" value="ECO:0007669"/>
    <property type="project" value="UniProtKB-KW"/>
</dbReference>
<dbReference type="GeneID" id="70190855"/>
<dbReference type="InterPro" id="IPR000718">
    <property type="entry name" value="Peptidase_M13"/>
</dbReference>
<dbReference type="Proteomes" id="UP000756346">
    <property type="component" value="Unassembled WGS sequence"/>
</dbReference>
<dbReference type="SUPFAM" id="SSF55486">
    <property type="entry name" value="Metalloproteases ('zincins'), catalytic domain"/>
    <property type="match status" value="1"/>
</dbReference>
<evidence type="ECO:0000256" key="6">
    <source>
        <dbReference type="ARBA" id="ARBA00023049"/>
    </source>
</evidence>
<dbReference type="InterPro" id="IPR018497">
    <property type="entry name" value="Peptidase_M13_C"/>
</dbReference>
<dbReference type="AlphaFoldDB" id="A0A9P8XS23"/>
<keyword evidence="2" id="KW-0645">Protease</keyword>
<evidence type="ECO:0000256" key="1">
    <source>
        <dbReference type="ARBA" id="ARBA00001947"/>
    </source>
</evidence>
<reference evidence="9" key="1">
    <citation type="journal article" date="2021" name="Nat. Commun.">
        <title>Genetic determinants of endophytism in the Arabidopsis root mycobiome.</title>
        <authorList>
            <person name="Mesny F."/>
            <person name="Miyauchi S."/>
            <person name="Thiergart T."/>
            <person name="Pickel B."/>
            <person name="Atanasova L."/>
            <person name="Karlsson M."/>
            <person name="Huettel B."/>
            <person name="Barry K.W."/>
            <person name="Haridas S."/>
            <person name="Chen C."/>
            <person name="Bauer D."/>
            <person name="Andreopoulos W."/>
            <person name="Pangilinan J."/>
            <person name="LaButti K."/>
            <person name="Riley R."/>
            <person name="Lipzen A."/>
            <person name="Clum A."/>
            <person name="Drula E."/>
            <person name="Henrissat B."/>
            <person name="Kohler A."/>
            <person name="Grigoriev I.V."/>
            <person name="Martin F.M."/>
            <person name="Hacquard S."/>
        </authorList>
    </citation>
    <scope>NUCLEOTIDE SEQUENCE</scope>
    <source>
        <strain evidence="9">MPI-CAGE-CH-0230</strain>
    </source>
</reference>
<dbReference type="Pfam" id="PF01431">
    <property type="entry name" value="Peptidase_M13"/>
    <property type="match status" value="1"/>
</dbReference>
<dbReference type="PANTHER" id="PTHR11733">
    <property type="entry name" value="ZINC METALLOPROTEASE FAMILY M13 NEPRILYSIN-RELATED"/>
    <property type="match status" value="1"/>
</dbReference>
<comment type="cofactor">
    <cofactor evidence="1">
        <name>Zn(2+)</name>
        <dbReference type="ChEBI" id="CHEBI:29105"/>
    </cofactor>
</comment>
<sequence length="692" mass="75496">MGNTQSSGRDANLCTTPECISIANGILSKLAPNYHDLDPYACGGYYETTALGLTDLLKSDQGDQLIDNSVLISNVLEKPYDLYATSSPSPLDEAFFIKLQTAYLTCMDEETILEIGTAPLNKLLEGFLEVFPLGEDDYANPKNLTEEDYELTRTAWAALAKMGVPAFFVPLPQPDADDASVYIPGINIVKPGTAIALQAKELLLPTLQLLLPNSTAKSAEVLALGLVELDTKLALIYPGDGYNVPYKEFFATITFDEAAKLVPALDIPGALGQISPASKEKGRLSWGFPEVAAATNEILLGTTKPAIQAYFMWQIIQSFLPAVNSPELALVNPPTKARREICTADLGQRIPFLASKVYLDKVYTDEVDTTLNQLVSNIHSGVQADMDNLEWASEAARAAFKDKLSKLVPNVGYSRSKPNNKLAQEVAEFYEPLNVTDNYFGFVTNSNAFNVVPYLTTMLNNGAPDREQWNYLLTTYGSAETVNAQYQALLNAIFIPYGMAQANHFSPSAPGYIQYGGIGYIIAHEFIHSLDTKGSQVGPDGSIYPGGAEQWIDEPTLAAYGERAKCIAEQSSSWTVLINGTEEIPQNGTDKLNEDLADSGGVNVAFRAWQRRQAHDQDLPGLQDEFTHEQLFYLANAGPWCSVATAAVNASYVDGTDHHSIAYARINNMVLNSRGFREAFGCPVKEPTCELF</sequence>
<name>A0A9P8XS23_9PEZI</name>
<evidence type="ECO:0000256" key="4">
    <source>
        <dbReference type="ARBA" id="ARBA00022801"/>
    </source>
</evidence>
<feature type="domain" description="Peptidase M13 N-terminal" evidence="8">
    <location>
        <begin position="36"/>
        <end position="413"/>
    </location>
</feature>
<keyword evidence="10" id="KW-1185">Reference proteome</keyword>
<evidence type="ECO:0000256" key="5">
    <source>
        <dbReference type="ARBA" id="ARBA00022833"/>
    </source>
</evidence>
<dbReference type="GO" id="GO:0016485">
    <property type="term" value="P:protein processing"/>
    <property type="evidence" value="ECO:0007669"/>
    <property type="project" value="TreeGrafter"/>
</dbReference>
<dbReference type="RefSeq" id="XP_046005329.1">
    <property type="nucleotide sequence ID" value="XM_046161309.1"/>
</dbReference>
<comment type="caution">
    <text evidence="9">The sequence shown here is derived from an EMBL/GenBank/DDBJ whole genome shotgun (WGS) entry which is preliminary data.</text>
</comment>
<dbReference type="PANTHER" id="PTHR11733:SF240">
    <property type="entry name" value="GH14155P-RELATED"/>
    <property type="match status" value="1"/>
</dbReference>
<feature type="domain" description="Peptidase M13 C-terminal" evidence="7">
    <location>
        <begin position="483"/>
        <end position="686"/>
    </location>
</feature>
<dbReference type="GO" id="GO:0005886">
    <property type="term" value="C:plasma membrane"/>
    <property type="evidence" value="ECO:0007669"/>
    <property type="project" value="TreeGrafter"/>
</dbReference>
<dbReference type="InterPro" id="IPR042089">
    <property type="entry name" value="Peptidase_M13_dom_2"/>
</dbReference>
<evidence type="ECO:0000256" key="2">
    <source>
        <dbReference type="ARBA" id="ARBA00022670"/>
    </source>
</evidence>
<keyword evidence="4" id="KW-0378">Hydrolase</keyword>
<dbReference type="Gene3D" id="1.10.1380.10">
    <property type="entry name" value="Neutral endopeptidase , domain2"/>
    <property type="match status" value="1"/>
</dbReference>
<protein>
    <recommendedName>
        <fullName evidence="11">Peptidase family M13</fullName>
    </recommendedName>
</protein>
<keyword evidence="5" id="KW-0862">Zinc</keyword>
<evidence type="ECO:0008006" key="11">
    <source>
        <dbReference type="Google" id="ProtNLM"/>
    </source>
</evidence>
<organism evidence="9 10">
    <name type="scientific">Microdochium trichocladiopsis</name>
    <dbReference type="NCBI Taxonomy" id="1682393"/>
    <lineage>
        <taxon>Eukaryota</taxon>
        <taxon>Fungi</taxon>
        <taxon>Dikarya</taxon>
        <taxon>Ascomycota</taxon>
        <taxon>Pezizomycotina</taxon>
        <taxon>Sordariomycetes</taxon>
        <taxon>Xylariomycetidae</taxon>
        <taxon>Xylariales</taxon>
        <taxon>Microdochiaceae</taxon>
        <taxon>Microdochium</taxon>
    </lineage>
</organism>
<dbReference type="PROSITE" id="PS51885">
    <property type="entry name" value="NEPRILYSIN"/>
    <property type="match status" value="1"/>
</dbReference>
<keyword evidence="3" id="KW-0479">Metal-binding</keyword>
<dbReference type="CDD" id="cd08662">
    <property type="entry name" value="M13"/>
    <property type="match status" value="1"/>
</dbReference>
<dbReference type="EMBL" id="JAGTJQ010000013">
    <property type="protein sequence ID" value="KAH7014362.1"/>
    <property type="molecule type" value="Genomic_DNA"/>
</dbReference>
<accession>A0A9P8XS23</accession>
<keyword evidence="6" id="KW-0482">Metalloprotease</keyword>
<dbReference type="PRINTS" id="PR00786">
    <property type="entry name" value="NEPRILYSIN"/>
</dbReference>
<dbReference type="InterPro" id="IPR008753">
    <property type="entry name" value="Peptidase_M13_N"/>
</dbReference>
<dbReference type="InterPro" id="IPR024079">
    <property type="entry name" value="MetalloPept_cat_dom_sf"/>
</dbReference>
<dbReference type="OrthoDB" id="6475849at2759"/>
<evidence type="ECO:0000313" key="9">
    <source>
        <dbReference type="EMBL" id="KAH7014362.1"/>
    </source>
</evidence>